<evidence type="ECO:0000313" key="2">
    <source>
        <dbReference type="EMBL" id="PWJ88372.1"/>
    </source>
</evidence>
<reference evidence="2 3" key="1">
    <citation type="submission" date="2018-05" db="EMBL/GenBank/DDBJ databases">
        <title>Genomic Encyclopedia of Type Strains, Phase IV (KMG-IV): sequencing the most valuable type-strain genomes for metagenomic binning, comparative biology and taxonomic classification.</title>
        <authorList>
            <person name="Goeker M."/>
        </authorList>
    </citation>
    <scope>NUCLEOTIDE SEQUENCE [LARGE SCALE GENOMIC DNA]</scope>
    <source>
        <strain evidence="2 3">DSM 2626</strain>
    </source>
</reference>
<dbReference type="RefSeq" id="WP_146211818.1">
    <property type="nucleotide sequence ID" value="NZ_QGGH01000011.1"/>
</dbReference>
<sequence length="284" mass="31086">MALKSVVSSLDGIEEALHALYEEKDGKHILQIDGIDDHPAVIALKNGHTNSKRERDEARAKLTAAEKKLKGLPEDFDAAEWERLKTEDEARQADPEGKDVRKQVETAVAAKERQMQTRHDAAIRAKDEIIAEKDTAIASITGDLRTTLVGDGLTKALVKAGVKPTLLKAAQRMFEGDVEIVEEDGKRVARMKTDLGGDELDKFIGNWSQSDEAKDFIAPPSGADERGGNRNLRNGETNPYAKETWNISQQGALLGSDRAKAERLAKSAGFKDLNHANRSTGPLK</sequence>
<accession>A0A8E2W855</accession>
<comment type="caution">
    <text evidence="2">The sequence shown here is derived from an EMBL/GenBank/DDBJ whole genome shotgun (WGS) entry which is preliminary data.</text>
</comment>
<gene>
    <name evidence="2" type="ORF">C8D77_11194</name>
</gene>
<feature type="region of interest" description="Disordered" evidence="1">
    <location>
        <begin position="211"/>
        <end position="241"/>
    </location>
</feature>
<dbReference type="GeneID" id="61054869"/>
<organism evidence="2 3">
    <name type="scientific">Rhizobium loti</name>
    <name type="common">Mesorhizobium loti</name>
    <dbReference type="NCBI Taxonomy" id="381"/>
    <lineage>
        <taxon>Bacteria</taxon>
        <taxon>Pseudomonadati</taxon>
        <taxon>Pseudomonadota</taxon>
        <taxon>Alphaproteobacteria</taxon>
        <taxon>Hyphomicrobiales</taxon>
        <taxon>Phyllobacteriaceae</taxon>
        <taxon>Mesorhizobium</taxon>
    </lineage>
</organism>
<dbReference type="EMBL" id="QGGH01000011">
    <property type="protein sequence ID" value="PWJ88372.1"/>
    <property type="molecule type" value="Genomic_DNA"/>
</dbReference>
<protein>
    <submittedName>
        <fullName evidence="2">Uncharacterized protein</fullName>
    </submittedName>
</protein>
<proteinExistence type="predicted"/>
<name>A0A8E2W855_RHILI</name>
<dbReference type="AlphaFoldDB" id="A0A8E2W855"/>
<evidence type="ECO:0000313" key="3">
    <source>
        <dbReference type="Proteomes" id="UP000245631"/>
    </source>
</evidence>
<dbReference type="Proteomes" id="UP000245631">
    <property type="component" value="Unassembled WGS sequence"/>
</dbReference>
<evidence type="ECO:0000256" key="1">
    <source>
        <dbReference type="SAM" id="MobiDB-lite"/>
    </source>
</evidence>